<protein>
    <submittedName>
        <fullName evidence="9 11">Hhip-like protein</fullName>
    </submittedName>
</protein>
<feature type="domain" description="Glucose/Sorbosone dehydrogenase" evidence="8">
    <location>
        <begin position="211"/>
        <end position="526"/>
    </location>
</feature>
<reference evidence="11" key="2">
    <citation type="submission" date="2025-05" db="UniProtKB">
        <authorList>
            <consortium name="RefSeq"/>
        </authorList>
    </citation>
    <scope>IDENTIFICATION</scope>
</reference>
<comment type="similarity">
    <text evidence="2">Belongs to the HHIP family.</text>
</comment>
<keyword evidence="6" id="KW-0325">Glycoprotein</keyword>
<dbReference type="InterPro" id="IPR018143">
    <property type="entry name" value="Folate_rcpt-like"/>
</dbReference>
<keyword evidence="4" id="KW-0732">Signal</keyword>
<evidence type="ECO:0000313" key="10">
    <source>
        <dbReference type="Proteomes" id="UP000694865"/>
    </source>
</evidence>
<proteinExistence type="evidence at transcript level"/>
<evidence type="ECO:0000256" key="4">
    <source>
        <dbReference type="ARBA" id="ARBA00022729"/>
    </source>
</evidence>
<keyword evidence="10" id="KW-1185">Reference proteome</keyword>
<reference evidence="9" key="1">
    <citation type="submission" date="2009-10" db="EMBL/GenBank/DDBJ databases">
        <authorList>
            <person name="Freeman R.M.Jr."/>
            <person name="Wu M.M."/>
            <person name="Gerhart J.J."/>
        </authorList>
    </citation>
    <scope>NUCLEOTIDE SEQUENCE</scope>
</reference>
<dbReference type="AlphaFoldDB" id="D1LX42"/>
<evidence type="ECO:0000256" key="5">
    <source>
        <dbReference type="ARBA" id="ARBA00023157"/>
    </source>
</evidence>
<comment type="subcellular location">
    <subcellularLocation>
        <location evidence="1">Secreted</location>
    </subcellularLocation>
</comment>
<dbReference type="GeneID" id="100313632"/>
<evidence type="ECO:0000259" key="7">
    <source>
        <dbReference type="Pfam" id="PF03024"/>
    </source>
</evidence>
<dbReference type="RefSeq" id="NP_001161565.1">
    <property type="nucleotide sequence ID" value="NM_001168093.1"/>
</dbReference>
<feature type="domain" description="Folate receptor-like" evidence="7">
    <location>
        <begin position="50"/>
        <end position="139"/>
    </location>
</feature>
<evidence type="ECO:0000256" key="2">
    <source>
        <dbReference type="ARBA" id="ARBA00010658"/>
    </source>
</evidence>
<dbReference type="EMBL" id="GU076019">
    <property type="protein sequence ID" value="ACY92548.1"/>
    <property type="molecule type" value="mRNA"/>
</dbReference>
<dbReference type="SUPFAM" id="SSF50952">
    <property type="entry name" value="Soluble quinoprotein glucose dehydrogenase"/>
    <property type="match status" value="1"/>
</dbReference>
<accession>D1LX42</accession>
<evidence type="ECO:0000313" key="9">
    <source>
        <dbReference type="EMBL" id="ACY92548.1"/>
    </source>
</evidence>
<gene>
    <name evidence="11" type="primary">LOC100313632</name>
</gene>
<dbReference type="KEGG" id="sko:100313632"/>
<keyword evidence="3" id="KW-0964">Secreted</keyword>
<dbReference type="Gene3D" id="2.120.10.30">
    <property type="entry name" value="TolB, C-terminal domain"/>
    <property type="match status" value="1"/>
</dbReference>
<dbReference type="Pfam" id="PF07995">
    <property type="entry name" value="GSDH"/>
    <property type="match status" value="1"/>
</dbReference>
<organism evidence="9">
    <name type="scientific">Saccoglossus kowalevskii</name>
    <name type="common">Acorn worm</name>
    <dbReference type="NCBI Taxonomy" id="10224"/>
    <lineage>
        <taxon>Eukaryota</taxon>
        <taxon>Metazoa</taxon>
        <taxon>Hemichordata</taxon>
        <taxon>Enteropneusta</taxon>
        <taxon>Harrimaniidae</taxon>
        <taxon>Saccoglossus</taxon>
    </lineage>
</organism>
<dbReference type="InterPro" id="IPR012938">
    <property type="entry name" value="Glc/Sorbosone_DH"/>
</dbReference>
<evidence type="ECO:0000256" key="6">
    <source>
        <dbReference type="ARBA" id="ARBA00023180"/>
    </source>
</evidence>
<evidence type="ECO:0000256" key="1">
    <source>
        <dbReference type="ARBA" id="ARBA00004613"/>
    </source>
</evidence>
<dbReference type="GO" id="GO:0005576">
    <property type="term" value="C:extracellular region"/>
    <property type="evidence" value="ECO:0007669"/>
    <property type="project" value="UniProtKB-SubCell"/>
</dbReference>
<dbReference type="PANTHER" id="PTHR19328:SF75">
    <property type="entry name" value="ALDOSE SUGAR DEHYDROGENASE YLII"/>
    <property type="match status" value="1"/>
</dbReference>
<dbReference type="Proteomes" id="UP000694865">
    <property type="component" value="Unplaced"/>
</dbReference>
<sequence>MAGKAMVHSKFVRSYIRTVGISFLICVVLVSHSRSHPQCLDFFPPFKATRDLTFCREYSDFGCCTSVRDGELRQKYNNLIDQLEAIYPVLPVCNSYVKDILCQECSPYASHIFDAETTQIIAPLPGLCTAYCLDFAHCGHVVSFLTTDQQLQSSLDVSLEYFCELVEIGDMDYCYPDIVQNDVFIHELVTAGEGEGCICVQEFANGLRNPLAGVHAGDGTHRFFIAEQIGVVYVFLKNGTKINEPFLDIRSEVLTSSRRGDERGFLGLSFHPDYENNGRLFIYYSVGTLSDQKIRISEMRVSSDDMNKADTSTERVLLEIDQPAPNHNGGQLLFGEDGYLYLFVGDGGKGGDPFGEIGNGQDLESLLGAVLRIDIDGEENGRPYRIPSDNPFLNVSNAKPEIYAYGTRNMWRCSVDRGDDVTGEGRGRIFCGDVGQDSYEEIDIIEKGGNFGWRMKEGFSCYDDDMCTDDAMGEDILPIHAYSHSVGKSVTGGYVYRGCQSPNLKGHYIFGDFVNGRLFKLIEDKNTGEWNNFDICLGDNSVCNNGLIGTFPGKILSFGEDESGEVYILSTDHESNTHSGGKVHKIVDPGRRGDPLDCDVEHKDVVVIGPTTDFEPSASGSGSCHVLSSYLACVYMILSSILFIWSAPSQMQGRLLVFPDALAMKRG</sequence>
<dbReference type="InterPro" id="IPR011041">
    <property type="entry name" value="Quinoprot_gluc/sorb_DH_b-prop"/>
</dbReference>
<dbReference type="Pfam" id="PF03024">
    <property type="entry name" value="Folate_rec"/>
    <property type="match status" value="1"/>
</dbReference>
<dbReference type="OrthoDB" id="10266706at2759"/>
<evidence type="ECO:0000313" key="11">
    <source>
        <dbReference type="RefSeq" id="NP_001161565.1"/>
    </source>
</evidence>
<evidence type="ECO:0000259" key="8">
    <source>
        <dbReference type="Pfam" id="PF07995"/>
    </source>
</evidence>
<keyword evidence="5" id="KW-1015">Disulfide bond</keyword>
<evidence type="ECO:0000256" key="3">
    <source>
        <dbReference type="ARBA" id="ARBA00022525"/>
    </source>
</evidence>
<dbReference type="InterPro" id="IPR011042">
    <property type="entry name" value="6-blade_b-propeller_TolB-like"/>
</dbReference>
<dbReference type="PANTHER" id="PTHR19328">
    <property type="entry name" value="HEDGEHOG-INTERACTING PROTEIN"/>
    <property type="match status" value="1"/>
</dbReference>
<name>D1LX42_SACKO</name>